<evidence type="ECO:0000256" key="2">
    <source>
        <dbReference type="RuleBase" id="RU004011"/>
    </source>
</evidence>
<dbReference type="Proteomes" id="UP000231569">
    <property type="component" value="Unassembled WGS sequence"/>
</dbReference>
<dbReference type="GO" id="GO:0006241">
    <property type="term" value="P:CTP biosynthetic process"/>
    <property type="evidence" value="ECO:0007669"/>
    <property type="project" value="InterPro"/>
</dbReference>
<dbReference type="InterPro" id="IPR034907">
    <property type="entry name" value="NDK-like_dom"/>
</dbReference>
<dbReference type="EMBL" id="PFEE01000006">
    <property type="protein sequence ID" value="PJE63975.1"/>
    <property type="molecule type" value="Genomic_DNA"/>
</dbReference>
<name>A0A2M8KVL3_9BACT</name>
<dbReference type="GO" id="GO:0006183">
    <property type="term" value="P:GTP biosynthetic process"/>
    <property type="evidence" value="ECO:0007669"/>
    <property type="project" value="InterPro"/>
</dbReference>
<feature type="domain" description="Nucleoside diphosphate kinase-like" evidence="3">
    <location>
        <begin position="20"/>
        <end position="158"/>
    </location>
</feature>
<dbReference type="PROSITE" id="PS51374">
    <property type="entry name" value="NDPK_LIKE"/>
    <property type="match status" value="1"/>
</dbReference>
<comment type="caution">
    <text evidence="4">The sequence shown here is derived from an EMBL/GenBank/DDBJ whole genome shotgun (WGS) entry which is preliminary data.</text>
</comment>
<protein>
    <recommendedName>
        <fullName evidence="3">Nucleoside diphosphate kinase-like domain-containing protein</fullName>
    </recommendedName>
</protein>
<evidence type="ECO:0000259" key="3">
    <source>
        <dbReference type="SMART" id="SM00562"/>
    </source>
</evidence>
<gene>
    <name evidence="4" type="ORF">COU89_00280</name>
</gene>
<accession>A0A2M8KVL3</accession>
<comment type="similarity">
    <text evidence="1 2">Belongs to the NDK family.</text>
</comment>
<organism evidence="4 5">
    <name type="scientific">Candidatus Roizmanbacteria bacterium CG10_big_fil_rev_8_21_14_0_10_45_7</name>
    <dbReference type="NCBI Taxonomy" id="1974854"/>
    <lineage>
        <taxon>Bacteria</taxon>
        <taxon>Candidatus Roizmaniibacteriota</taxon>
    </lineage>
</organism>
<comment type="caution">
    <text evidence="1">Lacks conserved residue(s) required for the propagation of feature annotation.</text>
</comment>
<evidence type="ECO:0000256" key="1">
    <source>
        <dbReference type="PROSITE-ProRule" id="PRU00706"/>
    </source>
</evidence>
<dbReference type="PRINTS" id="PR01243">
    <property type="entry name" value="NUCDPKINASE"/>
</dbReference>
<dbReference type="InterPro" id="IPR036850">
    <property type="entry name" value="NDK-like_dom_sf"/>
</dbReference>
<dbReference type="SUPFAM" id="SSF54919">
    <property type="entry name" value="Nucleoside diphosphate kinase, NDK"/>
    <property type="match status" value="1"/>
</dbReference>
<dbReference type="AlphaFoldDB" id="A0A2M8KVL3"/>
<dbReference type="Pfam" id="PF00334">
    <property type="entry name" value="NDK"/>
    <property type="match status" value="1"/>
</dbReference>
<reference evidence="5" key="1">
    <citation type="submission" date="2017-09" db="EMBL/GenBank/DDBJ databases">
        <title>Depth-based differentiation of microbial function through sediment-hosted aquifers and enrichment of novel symbionts in the deep terrestrial subsurface.</title>
        <authorList>
            <person name="Probst A.J."/>
            <person name="Ladd B."/>
            <person name="Jarett J.K."/>
            <person name="Geller-Mcgrath D.E."/>
            <person name="Sieber C.M.K."/>
            <person name="Emerson J.B."/>
            <person name="Anantharaman K."/>
            <person name="Thomas B.C."/>
            <person name="Malmstrom R."/>
            <person name="Stieglmeier M."/>
            <person name="Klingl A."/>
            <person name="Woyke T."/>
            <person name="Ryan C.M."/>
            <person name="Banfield J.F."/>
        </authorList>
    </citation>
    <scope>NUCLEOTIDE SEQUENCE [LARGE SCALE GENOMIC DNA]</scope>
</reference>
<sequence>MKNELVKNYIDQEFLSTEHDKFTVAMIKPDGVARGLMDEFEQELNVQQLLIDFCFSVSLKRETIYQAFRVLREPSKFTDNWQEDVAQALTVGPSIVYIISGNNAVDKVIQIKKAIRTKYLDRTQYVQRVLKNLIHSSDSTKEAQEELVALIGDIDYAQMLLATGLIKTEVKEKIFEKESTETMLMLVTDWVMTLAEIDEPTIGELAKSQWFLSYLYLLNNHSHL</sequence>
<dbReference type="GO" id="GO:0004550">
    <property type="term" value="F:nucleoside diphosphate kinase activity"/>
    <property type="evidence" value="ECO:0007669"/>
    <property type="project" value="InterPro"/>
</dbReference>
<proteinExistence type="inferred from homology"/>
<dbReference type="SMART" id="SM00562">
    <property type="entry name" value="NDK"/>
    <property type="match status" value="1"/>
</dbReference>
<dbReference type="InterPro" id="IPR001564">
    <property type="entry name" value="Nucleoside_diP_kinase"/>
</dbReference>
<dbReference type="Gene3D" id="3.30.70.141">
    <property type="entry name" value="Nucleoside diphosphate kinase-like domain"/>
    <property type="match status" value="1"/>
</dbReference>
<dbReference type="GO" id="GO:0006228">
    <property type="term" value="P:UTP biosynthetic process"/>
    <property type="evidence" value="ECO:0007669"/>
    <property type="project" value="InterPro"/>
</dbReference>
<evidence type="ECO:0000313" key="4">
    <source>
        <dbReference type="EMBL" id="PJE63975.1"/>
    </source>
</evidence>
<evidence type="ECO:0000313" key="5">
    <source>
        <dbReference type="Proteomes" id="UP000231569"/>
    </source>
</evidence>